<accession>A0A9P7YT43</accession>
<dbReference type="AlphaFoldDB" id="A0A9P7YT43"/>
<dbReference type="SUPFAM" id="SSF54695">
    <property type="entry name" value="POZ domain"/>
    <property type="match status" value="1"/>
</dbReference>
<protein>
    <recommendedName>
        <fullName evidence="4">BTB domain-containing protein</fullName>
    </recommendedName>
</protein>
<evidence type="ECO:0000256" key="1">
    <source>
        <dbReference type="SAM" id="MobiDB-lite"/>
    </source>
</evidence>
<comment type="caution">
    <text evidence="2">The sequence shown here is derived from an EMBL/GenBank/DDBJ whole genome shotgun (WGS) entry which is preliminary data.</text>
</comment>
<organism evidence="2 3">
    <name type="scientific">Amylocarpus encephaloides</name>
    <dbReference type="NCBI Taxonomy" id="45428"/>
    <lineage>
        <taxon>Eukaryota</taxon>
        <taxon>Fungi</taxon>
        <taxon>Dikarya</taxon>
        <taxon>Ascomycota</taxon>
        <taxon>Pezizomycotina</taxon>
        <taxon>Leotiomycetes</taxon>
        <taxon>Helotiales</taxon>
        <taxon>Helotiales incertae sedis</taxon>
        <taxon>Amylocarpus</taxon>
    </lineage>
</organism>
<keyword evidence="3" id="KW-1185">Reference proteome</keyword>
<feature type="region of interest" description="Disordered" evidence="1">
    <location>
        <begin position="24"/>
        <end position="45"/>
    </location>
</feature>
<dbReference type="PANTHER" id="PTHR47843">
    <property type="entry name" value="BTB DOMAIN-CONTAINING PROTEIN-RELATED"/>
    <property type="match status" value="1"/>
</dbReference>
<reference evidence="2" key="1">
    <citation type="journal article" date="2021" name="IMA Fungus">
        <title>Genomic characterization of three marine fungi, including Emericellopsis atlantica sp. nov. with signatures of a generalist lifestyle and marine biomass degradation.</title>
        <authorList>
            <person name="Hagestad O.C."/>
            <person name="Hou L."/>
            <person name="Andersen J.H."/>
            <person name="Hansen E.H."/>
            <person name="Altermark B."/>
            <person name="Li C."/>
            <person name="Kuhnert E."/>
            <person name="Cox R.J."/>
            <person name="Crous P.W."/>
            <person name="Spatafora J.W."/>
            <person name="Lail K."/>
            <person name="Amirebrahimi M."/>
            <person name="Lipzen A."/>
            <person name="Pangilinan J."/>
            <person name="Andreopoulos W."/>
            <person name="Hayes R.D."/>
            <person name="Ng V."/>
            <person name="Grigoriev I.V."/>
            <person name="Jackson S.A."/>
            <person name="Sutton T.D.S."/>
            <person name="Dobson A.D.W."/>
            <person name="Rama T."/>
        </authorList>
    </citation>
    <scope>NUCLEOTIDE SEQUENCE</scope>
    <source>
        <strain evidence="2">TRa018bII</strain>
    </source>
</reference>
<dbReference type="Gene3D" id="3.30.710.10">
    <property type="entry name" value="Potassium Channel Kv1.1, Chain A"/>
    <property type="match status" value="1"/>
</dbReference>
<proteinExistence type="predicted"/>
<evidence type="ECO:0000313" key="2">
    <source>
        <dbReference type="EMBL" id="KAG9238593.1"/>
    </source>
</evidence>
<name>A0A9P7YT43_9HELO</name>
<evidence type="ECO:0000313" key="3">
    <source>
        <dbReference type="Proteomes" id="UP000824998"/>
    </source>
</evidence>
<dbReference type="InterPro" id="IPR011333">
    <property type="entry name" value="SKP1/BTB/POZ_sf"/>
</dbReference>
<dbReference type="Proteomes" id="UP000824998">
    <property type="component" value="Unassembled WGS sequence"/>
</dbReference>
<dbReference type="CDD" id="cd18186">
    <property type="entry name" value="BTB_POZ_ZBTB_KLHL-like"/>
    <property type="match status" value="1"/>
</dbReference>
<sequence>MPPPLQNSPALPATSPVHVAAQSRASASPVLSTPRSQIDRPNFSRHSSPTMVSLFIGQQRGILKAAFESSFIEGLTQTYTIEDVRPDIFQLLVQWIYTKNFDGLLTAHDARVPVLAEVPVGSPVFAHQRYFTHLWTLADRLAIQALQNTAMKGLVRHHEKYDLIGTSTFRLVYENPAKGSPLRQRCIDAACERNNSDLKKMGSYPKKLLGGMAMELINDRFESGSNCYRFVPSDYFIQEGE</sequence>
<dbReference type="OrthoDB" id="194443at2759"/>
<gene>
    <name evidence="2" type="ORF">BJ875DRAFT_480259</name>
</gene>
<evidence type="ECO:0008006" key="4">
    <source>
        <dbReference type="Google" id="ProtNLM"/>
    </source>
</evidence>
<dbReference type="EMBL" id="MU251368">
    <property type="protein sequence ID" value="KAG9238593.1"/>
    <property type="molecule type" value="Genomic_DNA"/>
</dbReference>
<feature type="compositionally biased region" description="Polar residues" evidence="1">
    <location>
        <begin position="24"/>
        <end position="36"/>
    </location>
</feature>
<dbReference type="PANTHER" id="PTHR47843:SF2">
    <property type="entry name" value="BTB DOMAIN-CONTAINING PROTEIN"/>
    <property type="match status" value="1"/>
</dbReference>